<dbReference type="GO" id="GO:0031177">
    <property type="term" value="F:phosphopantetheine binding"/>
    <property type="evidence" value="ECO:0007669"/>
    <property type="project" value="InterPro"/>
</dbReference>
<dbReference type="SUPFAM" id="SSF47336">
    <property type="entry name" value="ACP-like"/>
    <property type="match status" value="1"/>
</dbReference>
<dbReference type="Gene3D" id="3.40.50.12780">
    <property type="entry name" value="N-terminal domain of ligase-like"/>
    <property type="match status" value="1"/>
</dbReference>
<evidence type="ECO:0000256" key="3">
    <source>
        <dbReference type="ARBA" id="ARBA00022450"/>
    </source>
</evidence>
<dbReference type="Pfam" id="PF00550">
    <property type="entry name" value="PP-binding"/>
    <property type="match status" value="1"/>
</dbReference>
<comment type="caution">
    <text evidence="7">The sequence shown here is derived from an EMBL/GenBank/DDBJ whole genome shotgun (WGS) entry which is preliminary data.</text>
</comment>
<dbReference type="PROSITE" id="PS50075">
    <property type="entry name" value="CARRIER"/>
    <property type="match status" value="1"/>
</dbReference>
<dbReference type="OrthoDB" id="6297021at2"/>
<sequence>MARSMSVPPSPPDRSTSDVDQKWGDCRGPIANTRIYILDEHRQPVPLGVAGEIWIGGAGVVRGYLNREELTAERFTDDPFSDEPGARMYRTGDLGRWRSDGQIAYLGRNDFQVKIRGFRIELGEIEALLGELPQIRDAVVIAREDHSGDKRLVAYWVAGEEQSDKALPDAERLRDHLKAELPEYMVPSAFVKLETIPLTPNGKVDRKALPAPDADALVRHEYEAPRGPVEEVLAGIWQELLGVERVGRNDSFFDLGGHSLMLTRLVTRVEDISDVELNLSELFSYSSLAGMSELIEREIIRHHVRDDLSVD</sequence>
<comment type="cofactor">
    <cofactor evidence="1">
        <name>pantetheine 4'-phosphate</name>
        <dbReference type="ChEBI" id="CHEBI:47942"/>
    </cofactor>
</comment>
<dbReference type="InterPro" id="IPR009081">
    <property type="entry name" value="PP-bd_ACP"/>
</dbReference>
<evidence type="ECO:0000313" key="8">
    <source>
        <dbReference type="Proteomes" id="UP000270261"/>
    </source>
</evidence>
<evidence type="ECO:0000256" key="1">
    <source>
        <dbReference type="ARBA" id="ARBA00001957"/>
    </source>
</evidence>
<dbReference type="PROSITE" id="PS00012">
    <property type="entry name" value="PHOSPHOPANTETHEINE"/>
    <property type="match status" value="1"/>
</dbReference>
<dbReference type="Pfam" id="PF00501">
    <property type="entry name" value="AMP-binding"/>
    <property type="match status" value="1"/>
</dbReference>
<feature type="domain" description="Carrier" evidence="6">
    <location>
        <begin position="224"/>
        <end position="299"/>
    </location>
</feature>
<feature type="region of interest" description="Disordered" evidence="5">
    <location>
        <begin position="1"/>
        <end position="25"/>
    </location>
</feature>
<evidence type="ECO:0000256" key="2">
    <source>
        <dbReference type="ARBA" id="ARBA00006432"/>
    </source>
</evidence>
<dbReference type="PANTHER" id="PTHR45527:SF14">
    <property type="entry name" value="PLIPASTATIN SYNTHASE SUBUNIT B"/>
    <property type="match status" value="1"/>
</dbReference>
<keyword evidence="3" id="KW-0596">Phosphopantetheine</keyword>
<dbReference type="FunFam" id="1.10.1200.10:FF:000005">
    <property type="entry name" value="Nonribosomal peptide synthetase 1"/>
    <property type="match status" value="1"/>
</dbReference>
<dbReference type="SMART" id="SM00823">
    <property type="entry name" value="PKS_PP"/>
    <property type="match status" value="1"/>
</dbReference>
<organism evidence="7 8">
    <name type="scientific">Lautropia dentalis</name>
    <dbReference type="NCBI Taxonomy" id="2490857"/>
    <lineage>
        <taxon>Bacteria</taxon>
        <taxon>Pseudomonadati</taxon>
        <taxon>Pseudomonadota</taxon>
        <taxon>Betaproteobacteria</taxon>
        <taxon>Burkholderiales</taxon>
        <taxon>Burkholderiaceae</taxon>
        <taxon>Lautropia</taxon>
    </lineage>
</organism>
<keyword evidence="8" id="KW-1185">Reference proteome</keyword>
<dbReference type="FunFam" id="2.30.38.10:FF:000001">
    <property type="entry name" value="Non-ribosomal peptide synthetase PvdI"/>
    <property type="match status" value="1"/>
</dbReference>
<proteinExistence type="inferred from homology"/>
<evidence type="ECO:0000313" key="7">
    <source>
        <dbReference type="EMBL" id="RRN43401.1"/>
    </source>
</evidence>
<dbReference type="Proteomes" id="UP000270261">
    <property type="component" value="Unassembled WGS sequence"/>
</dbReference>
<dbReference type="GO" id="GO:0043041">
    <property type="term" value="P:amino acid activation for nonribosomal peptide biosynthetic process"/>
    <property type="evidence" value="ECO:0007669"/>
    <property type="project" value="TreeGrafter"/>
</dbReference>
<reference evidence="7 8" key="1">
    <citation type="submission" date="2018-11" db="EMBL/GenBank/DDBJ databases">
        <title>Genome sequencing of Lautropia sp. KCOM 2505 (= ChDC F240).</title>
        <authorList>
            <person name="Kook J.-K."/>
            <person name="Park S.-N."/>
            <person name="Lim Y.K."/>
        </authorList>
    </citation>
    <scope>NUCLEOTIDE SEQUENCE [LARGE SCALE GENOMIC DNA]</scope>
    <source>
        <strain evidence="7 8">KCOM 2505</strain>
    </source>
</reference>
<feature type="compositionally biased region" description="Basic and acidic residues" evidence="5">
    <location>
        <begin position="15"/>
        <end position="25"/>
    </location>
</feature>
<evidence type="ECO:0000259" key="6">
    <source>
        <dbReference type="PROSITE" id="PS50075"/>
    </source>
</evidence>
<dbReference type="SUPFAM" id="SSF56801">
    <property type="entry name" value="Acetyl-CoA synthetase-like"/>
    <property type="match status" value="1"/>
</dbReference>
<dbReference type="Gene3D" id="3.30.300.30">
    <property type="match status" value="1"/>
</dbReference>
<dbReference type="FunFam" id="3.30.300.30:FF:000010">
    <property type="entry name" value="Enterobactin synthetase component F"/>
    <property type="match status" value="1"/>
</dbReference>
<dbReference type="Pfam" id="PF13193">
    <property type="entry name" value="AMP-binding_C"/>
    <property type="match status" value="1"/>
</dbReference>
<dbReference type="GO" id="GO:0005829">
    <property type="term" value="C:cytosol"/>
    <property type="evidence" value="ECO:0007669"/>
    <property type="project" value="TreeGrafter"/>
</dbReference>
<name>A0A426FKM7_9BURK</name>
<dbReference type="AlphaFoldDB" id="A0A426FKM7"/>
<dbReference type="InterPro" id="IPR020806">
    <property type="entry name" value="PKS_PP-bd"/>
</dbReference>
<dbReference type="InterPro" id="IPR045851">
    <property type="entry name" value="AMP-bd_C_sf"/>
</dbReference>
<dbReference type="InterPro" id="IPR000873">
    <property type="entry name" value="AMP-dep_synth/lig_dom"/>
</dbReference>
<comment type="similarity">
    <text evidence="2">Belongs to the ATP-dependent AMP-binding enzyme family.</text>
</comment>
<keyword evidence="4" id="KW-0597">Phosphoprotein</keyword>
<dbReference type="GO" id="GO:0044550">
    <property type="term" value="P:secondary metabolite biosynthetic process"/>
    <property type="evidence" value="ECO:0007669"/>
    <property type="project" value="TreeGrafter"/>
</dbReference>
<evidence type="ECO:0000256" key="4">
    <source>
        <dbReference type="ARBA" id="ARBA00022553"/>
    </source>
</evidence>
<dbReference type="EMBL" id="RRUE01000003">
    <property type="protein sequence ID" value="RRN43401.1"/>
    <property type="molecule type" value="Genomic_DNA"/>
</dbReference>
<dbReference type="InterPro" id="IPR042099">
    <property type="entry name" value="ANL_N_sf"/>
</dbReference>
<dbReference type="InterPro" id="IPR025110">
    <property type="entry name" value="AMP-bd_C"/>
</dbReference>
<protein>
    <recommendedName>
        <fullName evidence="6">Carrier domain-containing protein</fullName>
    </recommendedName>
</protein>
<gene>
    <name evidence="7" type="ORF">EHV23_15040</name>
</gene>
<dbReference type="Gene3D" id="1.10.1200.10">
    <property type="entry name" value="ACP-like"/>
    <property type="match status" value="1"/>
</dbReference>
<accession>A0A426FKM7</accession>
<dbReference type="InterPro" id="IPR036736">
    <property type="entry name" value="ACP-like_sf"/>
</dbReference>
<dbReference type="PANTHER" id="PTHR45527">
    <property type="entry name" value="NONRIBOSOMAL PEPTIDE SYNTHETASE"/>
    <property type="match status" value="1"/>
</dbReference>
<dbReference type="InterPro" id="IPR006162">
    <property type="entry name" value="Ppantetheine_attach_site"/>
</dbReference>
<evidence type="ECO:0000256" key="5">
    <source>
        <dbReference type="SAM" id="MobiDB-lite"/>
    </source>
</evidence>